<feature type="region of interest" description="Disordered" evidence="1">
    <location>
        <begin position="102"/>
        <end position="130"/>
    </location>
</feature>
<keyword evidence="3" id="KW-1185">Reference proteome</keyword>
<feature type="compositionally biased region" description="Polar residues" evidence="1">
    <location>
        <begin position="1"/>
        <end position="15"/>
    </location>
</feature>
<reference evidence="2 3" key="1">
    <citation type="journal article" date="2015" name="Biotechnol. Biofuels">
        <title>Enhanced degradation of softwood versus hardwood by the white-rot fungus Pycnoporus coccineus.</title>
        <authorList>
            <person name="Couturier M."/>
            <person name="Navarro D."/>
            <person name="Chevret D."/>
            <person name="Henrissat B."/>
            <person name="Piumi F."/>
            <person name="Ruiz-Duenas F.J."/>
            <person name="Martinez A.T."/>
            <person name="Grigoriev I.V."/>
            <person name="Riley R."/>
            <person name="Lipzen A."/>
            <person name="Berrin J.G."/>
            <person name="Master E.R."/>
            <person name="Rosso M.N."/>
        </authorList>
    </citation>
    <scope>NUCLEOTIDE SEQUENCE [LARGE SCALE GENOMIC DNA]</scope>
    <source>
        <strain evidence="2 3">BRFM310</strain>
    </source>
</reference>
<dbReference type="AlphaFoldDB" id="A0A1Y2IVX8"/>
<evidence type="ECO:0000256" key="1">
    <source>
        <dbReference type="SAM" id="MobiDB-lite"/>
    </source>
</evidence>
<proteinExistence type="predicted"/>
<accession>A0A1Y2IVX8</accession>
<dbReference type="EMBL" id="KZ084093">
    <property type="protein sequence ID" value="OSD05290.1"/>
    <property type="molecule type" value="Genomic_DNA"/>
</dbReference>
<gene>
    <name evidence="2" type="ORF">PYCCODRAFT_1222103</name>
</gene>
<organism evidence="2 3">
    <name type="scientific">Trametes coccinea (strain BRFM310)</name>
    <name type="common">Pycnoporus coccineus</name>
    <dbReference type="NCBI Taxonomy" id="1353009"/>
    <lineage>
        <taxon>Eukaryota</taxon>
        <taxon>Fungi</taxon>
        <taxon>Dikarya</taxon>
        <taxon>Basidiomycota</taxon>
        <taxon>Agaricomycotina</taxon>
        <taxon>Agaricomycetes</taxon>
        <taxon>Polyporales</taxon>
        <taxon>Polyporaceae</taxon>
        <taxon>Trametes</taxon>
    </lineage>
</organism>
<evidence type="ECO:0000313" key="3">
    <source>
        <dbReference type="Proteomes" id="UP000193067"/>
    </source>
</evidence>
<sequence>MQTGRQTGPRKSSLSIAPPGLQGFSPASSRAQCSRCGLARIFDAIAAHSGAGSFSTVLEGRRPPAISADIISIIDSRGRRASKRRYSTVGIVTVAMRSGRRCHGPSPAHLSAASSGPDASPWTRTPPGPTGPAQTYYVQVHTALALAEHIQYMLAYSQYAPALRLGRPNASELVGWTQLAA</sequence>
<dbReference type="Proteomes" id="UP000193067">
    <property type="component" value="Unassembled WGS sequence"/>
</dbReference>
<feature type="region of interest" description="Disordered" evidence="1">
    <location>
        <begin position="1"/>
        <end position="23"/>
    </location>
</feature>
<protein>
    <submittedName>
        <fullName evidence="2">Uncharacterized protein</fullName>
    </submittedName>
</protein>
<name>A0A1Y2IVX8_TRAC3</name>
<evidence type="ECO:0000313" key="2">
    <source>
        <dbReference type="EMBL" id="OSD05290.1"/>
    </source>
</evidence>